<organism evidence="1 2">
    <name type="scientific">Oceanibacterium hippocampi</name>
    <dbReference type="NCBI Taxonomy" id="745714"/>
    <lineage>
        <taxon>Bacteria</taxon>
        <taxon>Pseudomonadati</taxon>
        <taxon>Pseudomonadota</taxon>
        <taxon>Alphaproteobacteria</taxon>
        <taxon>Sneathiellales</taxon>
        <taxon>Sneathiellaceae</taxon>
        <taxon>Oceanibacterium</taxon>
    </lineage>
</organism>
<dbReference type="RefSeq" id="WP_085885791.1">
    <property type="nucleotide sequence ID" value="NZ_FWFR01000008.1"/>
</dbReference>
<accession>A0A1Y5U3G1</accession>
<keyword evidence="2" id="KW-1185">Reference proteome</keyword>
<name>A0A1Y5U3G1_9PROT</name>
<gene>
    <name evidence="1" type="ORF">OCH7691_04456</name>
</gene>
<protein>
    <recommendedName>
        <fullName evidence="3">GcrA cell cycle regulator</fullName>
    </recommendedName>
</protein>
<dbReference type="OrthoDB" id="7996630at2"/>
<dbReference type="Proteomes" id="UP000193200">
    <property type="component" value="Unassembled WGS sequence"/>
</dbReference>
<dbReference type="AlphaFoldDB" id="A0A1Y5U3G1"/>
<proteinExistence type="predicted"/>
<evidence type="ECO:0000313" key="1">
    <source>
        <dbReference type="EMBL" id="SLN77552.1"/>
    </source>
</evidence>
<sequence length="77" mass="8336">MSLRAISYVFDHSLAEGKARLVLPAPLACQWMDGHPGEGGRFCGAPVVPGSSWCPAHRARVFLPADQQPAPLRWLPS</sequence>
<dbReference type="InParanoid" id="A0A1Y5U3G1"/>
<reference evidence="1 2" key="1">
    <citation type="submission" date="2017-03" db="EMBL/GenBank/DDBJ databases">
        <authorList>
            <person name="Afonso C.L."/>
            <person name="Miller P.J."/>
            <person name="Scott M.A."/>
            <person name="Spackman E."/>
            <person name="Goraichik I."/>
            <person name="Dimitrov K.M."/>
            <person name="Suarez D.L."/>
            <person name="Swayne D.E."/>
        </authorList>
    </citation>
    <scope>NUCLEOTIDE SEQUENCE [LARGE SCALE GENOMIC DNA]</scope>
    <source>
        <strain evidence="1 2">CECT 7691</strain>
    </source>
</reference>
<dbReference type="EMBL" id="FWFR01000008">
    <property type="protein sequence ID" value="SLN77552.1"/>
    <property type="molecule type" value="Genomic_DNA"/>
</dbReference>
<evidence type="ECO:0000313" key="2">
    <source>
        <dbReference type="Proteomes" id="UP000193200"/>
    </source>
</evidence>
<evidence type="ECO:0008006" key="3">
    <source>
        <dbReference type="Google" id="ProtNLM"/>
    </source>
</evidence>